<dbReference type="InterPro" id="IPR036388">
    <property type="entry name" value="WH-like_DNA-bd_sf"/>
</dbReference>
<gene>
    <name evidence="5" type="ORF">HUK65_07340</name>
</gene>
<dbReference type="PRINTS" id="PR00033">
    <property type="entry name" value="HTHASNC"/>
</dbReference>
<dbReference type="GO" id="GO:0005829">
    <property type="term" value="C:cytosol"/>
    <property type="evidence" value="ECO:0007669"/>
    <property type="project" value="TreeGrafter"/>
</dbReference>
<comment type="caution">
    <text evidence="5">The sequence shown here is derived from an EMBL/GenBank/DDBJ whole genome shotgun (WGS) entry which is preliminary data.</text>
</comment>
<keyword evidence="2" id="KW-0238">DNA-binding</keyword>
<dbReference type="SMART" id="SM00344">
    <property type="entry name" value="HTH_ASNC"/>
    <property type="match status" value="1"/>
</dbReference>
<keyword evidence="6" id="KW-1185">Reference proteome</keyword>
<evidence type="ECO:0000313" key="5">
    <source>
        <dbReference type="EMBL" id="NYS24805.1"/>
    </source>
</evidence>
<evidence type="ECO:0000256" key="3">
    <source>
        <dbReference type="ARBA" id="ARBA00023163"/>
    </source>
</evidence>
<feature type="domain" description="HTH asnC-type" evidence="4">
    <location>
        <begin position="3"/>
        <end position="64"/>
    </location>
</feature>
<dbReference type="GO" id="GO:0043200">
    <property type="term" value="P:response to amino acid"/>
    <property type="evidence" value="ECO:0007669"/>
    <property type="project" value="TreeGrafter"/>
</dbReference>
<dbReference type="InterPro" id="IPR036390">
    <property type="entry name" value="WH_DNA-bd_sf"/>
</dbReference>
<dbReference type="SUPFAM" id="SSF54909">
    <property type="entry name" value="Dimeric alpha+beta barrel"/>
    <property type="match status" value="1"/>
</dbReference>
<accession>A0A7Z0HZ09</accession>
<dbReference type="RefSeq" id="WP_179905505.1">
    <property type="nucleotide sequence ID" value="NZ_JACBXS010000011.1"/>
</dbReference>
<dbReference type="Gene3D" id="3.30.70.920">
    <property type="match status" value="1"/>
</dbReference>
<dbReference type="InterPro" id="IPR000485">
    <property type="entry name" value="AsnC-type_HTH_dom"/>
</dbReference>
<dbReference type="PROSITE" id="PS50956">
    <property type="entry name" value="HTH_ASNC_2"/>
    <property type="match status" value="1"/>
</dbReference>
<dbReference type="Proteomes" id="UP000529417">
    <property type="component" value="Unassembled WGS sequence"/>
</dbReference>
<sequence length="157" mass="17440">MPLDRTDIEILRLLQNDARLMNKQIAAAVGLAPSSCHERIRRLWRDGVITGTETLLDPQALGYPLAAVLFVTISKAGQLRIDALMDDLVAVPEIREVFLVTGRYDLVVSLVARDMDHLKSIAYTALSAREEITGYETSVAYDHRRGKGVLEAQPTRP</sequence>
<dbReference type="PANTHER" id="PTHR30154:SF54">
    <property type="entry name" value="POSSIBLE TRANSCRIPTIONAL REGULATORY PROTEIN (PROBABLY LRP_ASNC-FAMILY)"/>
    <property type="match status" value="1"/>
</dbReference>
<reference evidence="5 6" key="1">
    <citation type="journal article" date="2000" name="Arch. Microbiol.">
        <title>Rhodobaca bogoriensis gen. nov. and sp. nov., an alkaliphilic purple nonsulfur bacterium from African Rift Valley soda lakes.</title>
        <authorList>
            <person name="Milford A.D."/>
            <person name="Achenbach L.A."/>
            <person name="Jung D.O."/>
            <person name="Madigan M.T."/>
        </authorList>
    </citation>
    <scope>NUCLEOTIDE SEQUENCE [LARGE SCALE GENOMIC DNA]</scope>
    <source>
        <strain evidence="5 6">2376</strain>
    </source>
</reference>
<evidence type="ECO:0000256" key="1">
    <source>
        <dbReference type="ARBA" id="ARBA00023015"/>
    </source>
</evidence>
<name>A0A7Z0HZ09_9RHOB</name>
<dbReference type="Gene3D" id="1.10.10.10">
    <property type="entry name" value="Winged helix-like DNA-binding domain superfamily/Winged helix DNA-binding domain"/>
    <property type="match status" value="1"/>
</dbReference>
<organism evidence="5 6">
    <name type="scientific">Rhabdonatronobacter sediminivivens</name>
    <dbReference type="NCBI Taxonomy" id="2743469"/>
    <lineage>
        <taxon>Bacteria</taxon>
        <taxon>Pseudomonadati</taxon>
        <taxon>Pseudomonadota</taxon>
        <taxon>Alphaproteobacteria</taxon>
        <taxon>Rhodobacterales</taxon>
        <taxon>Paracoccaceae</taxon>
        <taxon>Rhabdonatronobacter</taxon>
    </lineage>
</organism>
<dbReference type="Pfam" id="PF13412">
    <property type="entry name" value="HTH_24"/>
    <property type="match status" value="1"/>
</dbReference>
<dbReference type="InterPro" id="IPR019888">
    <property type="entry name" value="Tscrpt_reg_AsnC-like"/>
</dbReference>
<keyword evidence="1" id="KW-0805">Transcription regulation</keyword>
<proteinExistence type="predicted"/>
<dbReference type="EMBL" id="JACBXS010000011">
    <property type="protein sequence ID" value="NYS24805.1"/>
    <property type="molecule type" value="Genomic_DNA"/>
</dbReference>
<dbReference type="GO" id="GO:0043565">
    <property type="term" value="F:sequence-specific DNA binding"/>
    <property type="evidence" value="ECO:0007669"/>
    <property type="project" value="InterPro"/>
</dbReference>
<evidence type="ECO:0000313" key="6">
    <source>
        <dbReference type="Proteomes" id="UP000529417"/>
    </source>
</evidence>
<protein>
    <submittedName>
        <fullName evidence="5">Lrp/AsnC family transcriptional regulator</fullName>
    </submittedName>
</protein>
<dbReference type="PANTHER" id="PTHR30154">
    <property type="entry name" value="LEUCINE-RESPONSIVE REGULATORY PROTEIN"/>
    <property type="match status" value="1"/>
</dbReference>
<evidence type="ECO:0000256" key="2">
    <source>
        <dbReference type="ARBA" id="ARBA00023125"/>
    </source>
</evidence>
<dbReference type="InterPro" id="IPR011008">
    <property type="entry name" value="Dimeric_a/b-barrel"/>
</dbReference>
<dbReference type="AlphaFoldDB" id="A0A7Z0HZ09"/>
<evidence type="ECO:0000259" key="4">
    <source>
        <dbReference type="PROSITE" id="PS50956"/>
    </source>
</evidence>
<dbReference type="SUPFAM" id="SSF46785">
    <property type="entry name" value="Winged helix' DNA-binding domain"/>
    <property type="match status" value="1"/>
</dbReference>
<dbReference type="Pfam" id="PF01037">
    <property type="entry name" value="AsnC_trans_reg"/>
    <property type="match status" value="1"/>
</dbReference>
<dbReference type="InterPro" id="IPR019887">
    <property type="entry name" value="Tscrpt_reg_AsnC/Lrp_C"/>
</dbReference>
<keyword evidence="3" id="KW-0804">Transcription</keyword>